<dbReference type="GO" id="GO:0015562">
    <property type="term" value="F:efflux transmembrane transporter activity"/>
    <property type="evidence" value="ECO:0007669"/>
    <property type="project" value="InterPro"/>
</dbReference>
<dbReference type="EMBL" id="UIDG01000112">
    <property type="protein sequence ID" value="SUS05605.1"/>
    <property type="molecule type" value="Genomic_DNA"/>
</dbReference>
<sequence>MQWLLISILALLLFSGPAGPAQADDMRQVLEGAWARNAAIGALTARRAEILARKRAAGRLTPGPPVLGVGHLNGYVTGDDGYREYDVELGTPLWLPGEGTAIRLVADAELVQLAAELVMARLAVAGAVRDAYWRYRLAAVAAEVARRRLDAARALEGDLVRQVRAGQVARADLLLAVAETADARAILSTADASAAQARLAFHALTGAAPPADLAEPEVPAQADANHPRLNALRRTVEVSEATNRLLKIQDRDSPEVALVGVVERDLANDPYDKRIGIRVVIPFATEGRNEPRRKANAVERTRALAELQATDSQIRTDVGQAEADLASAKEREMLAGERYRAFAERLELVERSVRAGEGGLVELIRARASLFEADTARLQNQIAVMQARSRLNQALGLDPWSPVPVQEAGK</sequence>
<dbReference type="Pfam" id="PF02321">
    <property type="entry name" value="OEP"/>
    <property type="match status" value="1"/>
</dbReference>
<reference evidence="1" key="1">
    <citation type="submission" date="2018-07" db="EMBL/GenBank/DDBJ databases">
        <authorList>
            <person name="Quirk P.G."/>
            <person name="Krulwich T.A."/>
        </authorList>
    </citation>
    <scope>NUCLEOTIDE SEQUENCE</scope>
</reference>
<gene>
    <name evidence="1" type="ORF">DF3PB_20073</name>
</gene>
<dbReference type="InterPro" id="IPR003423">
    <property type="entry name" value="OMP_efflux"/>
</dbReference>
<evidence type="ECO:0000313" key="1">
    <source>
        <dbReference type="EMBL" id="SUS05605.1"/>
    </source>
</evidence>
<accession>A0A380TC28</accession>
<evidence type="ECO:0008006" key="2">
    <source>
        <dbReference type="Google" id="ProtNLM"/>
    </source>
</evidence>
<proteinExistence type="predicted"/>
<protein>
    <recommendedName>
        <fullName evidence="2">Outer membrane efflux protein</fullName>
    </recommendedName>
</protein>
<organism evidence="1">
    <name type="scientific">metagenome</name>
    <dbReference type="NCBI Taxonomy" id="256318"/>
    <lineage>
        <taxon>unclassified sequences</taxon>
        <taxon>metagenomes</taxon>
    </lineage>
</organism>
<name>A0A380TC28_9ZZZZ</name>
<dbReference type="InterPro" id="IPR010131">
    <property type="entry name" value="MdtP/NodT-like"/>
</dbReference>
<dbReference type="PANTHER" id="PTHR30203">
    <property type="entry name" value="OUTER MEMBRANE CATION EFFLUX PROTEIN"/>
    <property type="match status" value="1"/>
</dbReference>
<dbReference type="AlphaFoldDB" id="A0A380TC28"/>
<dbReference type="SUPFAM" id="SSF56954">
    <property type="entry name" value="Outer membrane efflux proteins (OEP)"/>
    <property type="match status" value="1"/>
</dbReference>
<dbReference type="Gene3D" id="1.20.1600.10">
    <property type="entry name" value="Outer membrane efflux proteins (OEP)"/>
    <property type="match status" value="1"/>
</dbReference>